<comment type="caution">
    <text evidence="1">The sequence shown here is derived from an EMBL/GenBank/DDBJ whole genome shotgun (WGS) entry which is preliminary data.</text>
</comment>
<proteinExistence type="predicted"/>
<dbReference type="OrthoDB" id="5984134at2759"/>
<evidence type="ECO:0000313" key="2">
    <source>
        <dbReference type="Proteomes" id="UP001163046"/>
    </source>
</evidence>
<gene>
    <name evidence="1" type="ORF">OS493_013649</name>
</gene>
<sequence length="116" mass="13327">YAYRFERKTGQGDGSDSMYCPGAEIPNYSNLHNFEFTQEGLRAWKAFNVGPGKFIPWNDIVICPQRKQISWRRFHSSLLLLDSLHQKSETKQMPVRTSSTNVLKQAALKSFKVSLT</sequence>
<keyword evidence="2" id="KW-1185">Reference proteome</keyword>
<protein>
    <submittedName>
        <fullName evidence="1">Uncharacterized protein</fullName>
    </submittedName>
</protein>
<accession>A0A9X0A3B0</accession>
<feature type="non-terminal residue" evidence="1">
    <location>
        <position position="1"/>
    </location>
</feature>
<organism evidence="1 2">
    <name type="scientific">Desmophyllum pertusum</name>
    <dbReference type="NCBI Taxonomy" id="174260"/>
    <lineage>
        <taxon>Eukaryota</taxon>
        <taxon>Metazoa</taxon>
        <taxon>Cnidaria</taxon>
        <taxon>Anthozoa</taxon>
        <taxon>Hexacorallia</taxon>
        <taxon>Scleractinia</taxon>
        <taxon>Caryophylliina</taxon>
        <taxon>Caryophylliidae</taxon>
        <taxon>Desmophyllum</taxon>
    </lineage>
</organism>
<reference evidence="1" key="1">
    <citation type="submission" date="2023-01" db="EMBL/GenBank/DDBJ databases">
        <title>Genome assembly of the deep-sea coral Lophelia pertusa.</title>
        <authorList>
            <person name="Herrera S."/>
            <person name="Cordes E."/>
        </authorList>
    </citation>
    <scope>NUCLEOTIDE SEQUENCE</scope>
    <source>
        <strain evidence="1">USNM1676648</strain>
        <tissue evidence="1">Polyp</tissue>
    </source>
</reference>
<dbReference type="Proteomes" id="UP001163046">
    <property type="component" value="Unassembled WGS sequence"/>
</dbReference>
<dbReference type="EMBL" id="MU825402">
    <property type="protein sequence ID" value="KAJ7392270.1"/>
    <property type="molecule type" value="Genomic_DNA"/>
</dbReference>
<evidence type="ECO:0000313" key="1">
    <source>
        <dbReference type="EMBL" id="KAJ7392270.1"/>
    </source>
</evidence>
<name>A0A9X0A3B0_9CNID</name>
<dbReference type="AlphaFoldDB" id="A0A9X0A3B0"/>